<feature type="domain" description="SGNH hydrolase-type esterase" evidence="3">
    <location>
        <begin position="186"/>
        <end position="367"/>
    </location>
</feature>
<feature type="domain" description="SGNH hydrolase-type esterase N-terminal" evidence="4">
    <location>
        <begin position="29"/>
        <end position="177"/>
    </location>
</feature>
<dbReference type="PANTHER" id="PTHR30383:SF5">
    <property type="entry name" value="SGNH HYDROLASE-TYPE ESTERASE DOMAIN-CONTAINING PROTEIN"/>
    <property type="match status" value="1"/>
</dbReference>
<evidence type="ECO:0000259" key="3">
    <source>
        <dbReference type="Pfam" id="PF14606"/>
    </source>
</evidence>
<dbReference type="AlphaFoldDB" id="A0A5J5IHK4"/>
<dbReference type="InterPro" id="IPR036514">
    <property type="entry name" value="SGNH_hydro_sf"/>
</dbReference>
<accession>A0A5J5IHK4</accession>
<protein>
    <submittedName>
        <fullName evidence="5">Acetylhydrolase</fullName>
    </submittedName>
</protein>
<dbReference type="InterPro" id="IPR051532">
    <property type="entry name" value="Ester_Hydrolysis_Enzymes"/>
</dbReference>
<feature type="chain" id="PRO_5023828876" evidence="1">
    <location>
        <begin position="26"/>
        <end position="592"/>
    </location>
</feature>
<dbReference type="SUPFAM" id="SSF52266">
    <property type="entry name" value="SGNH hydrolase"/>
    <property type="match status" value="2"/>
</dbReference>
<dbReference type="InterPro" id="IPR013830">
    <property type="entry name" value="SGNH_hydro"/>
</dbReference>
<dbReference type="GO" id="GO:0004622">
    <property type="term" value="F:phosphatidylcholine lysophospholipase activity"/>
    <property type="evidence" value="ECO:0007669"/>
    <property type="project" value="TreeGrafter"/>
</dbReference>
<dbReference type="Pfam" id="PF13472">
    <property type="entry name" value="Lipase_GDSL_2"/>
    <property type="match status" value="1"/>
</dbReference>
<dbReference type="PANTHER" id="PTHR30383">
    <property type="entry name" value="THIOESTERASE 1/PROTEASE 1/LYSOPHOSPHOLIPASE L1"/>
    <property type="match status" value="1"/>
</dbReference>
<dbReference type="EMBL" id="VYQF01000001">
    <property type="protein sequence ID" value="KAA9040545.1"/>
    <property type="molecule type" value="Genomic_DNA"/>
</dbReference>
<dbReference type="Proteomes" id="UP000326903">
    <property type="component" value="Unassembled WGS sequence"/>
</dbReference>
<evidence type="ECO:0000256" key="1">
    <source>
        <dbReference type="SAM" id="SignalP"/>
    </source>
</evidence>
<proteinExistence type="predicted"/>
<comment type="caution">
    <text evidence="5">The sequence shown here is derived from an EMBL/GenBank/DDBJ whole genome shotgun (WGS) entry which is preliminary data.</text>
</comment>
<name>A0A5J5IHK4_9BACT</name>
<reference evidence="5 6" key="1">
    <citation type="submission" date="2019-09" db="EMBL/GenBank/DDBJ databases">
        <title>Draft genome sequence of Ginsengibacter sp. BR5-29.</title>
        <authorList>
            <person name="Im W.-T."/>
        </authorList>
    </citation>
    <scope>NUCLEOTIDE SEQUENCE [LARGE SCALE GENOMIC DNA]</scope>
    <source>
        <strain evidence="5 6">BR5-29</strain>
    </source>
</reference>
<sequence length="592" mass="67004">MNPRICIAILLIATFQFCFSQNKTAYITWNPADDSVQVLEGQAWSHEVKDFYDRLPARAEQSVREPLWKLSKNSAGLQIRFQTNASELIIKYQVTGILQMPHMPATGVSGIDLYSKTIDGAWLWAAGRYSFGDTITYHFTNLLPNDQHVSNREYTLYLPLYNSVKWMEISVPKEASFKPLPVRADKPIVVYGTSIAQGGCASRPGLAWTNILGRKLDRPVINLAFSGNGKLEKELIDLLSEIDAKMYVLDCLPNLTSPDYYATGELRKRIVSSVTELQRKRPHTPILLTDHDGYTDGDMNPVRKNEYVSTNKVLRETFDSLIAAGVKNIFRLSKEAINQDIESTVDGTHPNDIGMMHYADAYEKEIKNILGETEGSVSTTIPVTQRRDANSYDWETRHREVMQYNKLHPPRLILIGNSITHYWGGQPAEPRHNGSASWEQYFTPRITTNMGFGWDRIENVLWRVYHGELDSIAPKQIVLMIGTNNLQLNTNKEIATGLQFLIKVIRAKEPNAHILMMGIFPRRNMEDRVVRLNKMLANVAAQSKINYADAGNLLVKKDGKIDESLFLDGLHPNAVGYGKLGFFITAHLDKMK</sequence>
<keyword evidence="6" id="KW-1185">Reference proteome</keyword>
<evidence type="ECO:0000259" key="4">
    <source>
        <dbReference type="Pfam" id="PF14607"/>
    </source>
</evidence>
<evidence type="ECO:0000313" key="5">
    <source>
        <dbReference type="EMBL" id="KAA9040545.1"/>
    </source>
</evidence>
<feature type="signal peptide" evidence="1">
    <location>
        <begin position="1"/>
        <end position="25"/>
    </location>
</feature>
<dbReference type="RefSeq" id="WP_150412604.1">
    <property type="nucleotide sequence ID" value="NZ_VYQF01000001.1"/>
</dbReference>
<gene>
    <name evidence="5" type="ORF">FW778_00405</name>
</gene>
<organism evidence="5 6">
    <name type="scientific">Ginsengibacter hankyongi</name>
    <dbReference type="NCBI Taxonomy" id="2607284"/>
    <lineage>
        <taxon>Bacteria</taxon>
        <taxon>Pseudomonadati</taxon>
        <taxon>Bacteroidota</taxon>
        <taxon>Chitinophagia</taxon>
        <taxon>Chitinophagales</taxon>
        <taxon>Chitinophagaceae</taxon>
        <taxon>Ginsengibacter</taxon>
    </lineage>
</organism>
<feature type="domain" description="SGNH hydrolase-type esterase" evidence="2">
    <location>
        <begin position="414"/>
        <end position="577"/>
    </location>
</feature>
<dbReference type="Gene3D" id="3.40.50.1110">
    <property type="entry name" value="SGNH hydrolase"/>
    <property type="match status" value="2"/>
</dbReference>
<evidence type="ECO:0000313" key="6">
    <source>
        <dbReference type="Proteomes" id="UP000326903"/>
    </source>
</evidence>
<dbReference type="Pfam" id="PF14607">
    <property type="entry name" value="GxDLY"/>
    <property type="match status" value="1"/>
</dbReference>
<dbReference type="Gene3D" id="2.60.120.260">
    <property type="entry name" value="Galactose-binding domain-like"/>
    <property type="match status" value="1"/>
</dbReference>
<dbReference type="Pfam" id="PF14606">
    <property type="entry name" value="Lipase_GDSL_3"/>
    <property type="match status" value="1"/>
</dbReference>
<dbReference type="CDD" id="cd01844">
    <property type="entry name" value="SGNH_hydrolase_like_6"/>
    <property type="match status" value="1"/>
</dbReference>
<keyword evidence="1" id="KW-0732">Signal</keyword>
<evidence type="ECO:0000259" key="2">
    <source>
        <dbReference type="Pfam" id="PF13472"/>
    </source>
</evidence>
<dbReference type="InterPro" id="IPR032740">
    <property type="entry name" value="GxDLY"/>
</dbReference>
<keyword evidence="5" id="KW-0378">Hydrolase</keyword>